<dbReference type="PANTHER" id="PTHR31126:SF72">
    <property type="entry name" value="DUAL SPECIFICITY PROTEIN PHOSPHATASE TPBA"/>
    <property type="match status" value="1"/>
</dbReference>
<dbReference type="EMBL" id="BPRE01000003">
    <property type="protein sequence ID" value="GJE74787.1"/>
    <property type="molecule type" value="Genomic_DNA"/>
</dbReference>
<evidence type="ECO:0000256" key="1">
    <source>
        <dbReference type="ARBA" id="ARBA00009580"/>
    </source>
</evidence>
<gene>
    <name evidence="3" type="ORF">BGCPKDLD_1360</name>
</gene>
<evidence type="ECO:0000313" key="4">
    <source>
        <dbReference type="Proteomes" id="UP001055093"/>
    </source>
</evidence>
<sequence length="242" mass="28116">MDKKSEQKLRRRNERRLSRIARWDRPLHGWSDRLGAWINMLFVDHGIFRVFYLNAHSVGGGNLWRSAQPTPNQLRGFHRKGVRSVVCLRGQREYGSWPLEKETCADLGIALHEIRIRSREAPERSEILELKRIFEAIEYPALIHCKSGADRAGLVAALFLLFRENAPASDAIRQLSWKYGHIRSAKTGILHDVIKSYMTHSQTHPISFEDWVASEYDPKTITESRKTWSAARFVTDKILRRE</sequence>
<reference evidence="3" key="2">
    <citation type="submission" date="2021-08" db="EMBL/GenBank/DDBJ databases">
        <authorList>
            <person name="Tani A."/>
            <person name="Ola A."/>
            <person name="Ogura Y."/>
            <person name="Katsura K."/>
            <person name="Hayashi T."/>
        </authorList>
    </citation>
    <scope>NUCLEOTIDE SEQUENCE</scope>
    <source>
        <strain evidence="3">DSM 14458</strain>
    </source>
</reference>
<dbReference type="Pfam" id="PF22741">
    <property type="entry name" value="PTP-NADK"/>
    <property type="match status" value="1"/>
</dbReference>
<dbReference type="InterPro" id="IPR055214">
    <property type="entry name" value="PTP-NADK"/>
</dbReference>
<name>A0ABQ4URB8_9HYPH</name>
<reference evidence="3" key="1">
    <citation type="journal article" date="2021" name="Front. Microbiol.">
        <title>Comprehensive Comparative Genomics and Phenotyping of Methylobacterium Species.</title>
        <authorList>
            <person name="Alessa O."/>
            <person name="Ogura Y."/>
            <person name="Fujitani Y."/>
            <person name="Takami H."/>
            <person name="Hayashi T."/>
            <person name="Sahin N."/>
            <person name="Tani A."/>
        </authorList>
    </citation>
    <scope>NUCLEOTIDE SEQUENCE</scope>
    <source>
        <strain evidence="3">DSM 14458</strain>
    </source>
</reference>
<dbReference type="SUPFAM" id="SSF52799">
    <property type="entry name" value="(Phosphotyrosine protein) phosphatases II"/>
    <property type="match status" value="1"/>
</dbReference>
<accession>A0ABQ4URB8</accession>
<dbReference type="Proteomes" id="UP001055093">
    <property type="component" value="Unassembled WGS sequence"/>
</dbReference>
<dbReference type="PROSITE" id="PS50056">
    <property type="entry name" value="TYR_PHOSPHATASE_2"/>
    <property type="match status" value="1"/>
</dbReference>
<protein>
    <recommendedName>
        <fullName evidence="2">Tyrosine specific protein phosphatases domain-containing protein</fullName>
    </recommendedName>
</protein>
<dbReference type="PANTHER" id="PTHR31126">
    <property type="entry name" value="TYROSINE-PROTEIN PHOSPHATASE"/>
    <property type="match status" value="1"/>
</dbReference>
<comment type="similarity">
    <text evidence="1">Belongs to the protein-tyrosine phosphatase family.</text>
</comment>
<keyword evidence="4" id="KW-1185">Reference proteome</keyword>
<proteinExistence type="inferred from homology"/>
<feature type="domain" description="Tyrosine specific protein phosphatases" evidence="2">
    <location>
        <begin position="140"/>
        <end position="175"/>
    </location>
</feature>
<organism evidence="3 4">
    <name type="scientific">Methylorubrum suomiense</name>
    <dbReference type="NCBI Taxonomy" id="144191"/>
    <lineage>
        <taxon>Bacteria</taxon>
        <taxon>Pseudomonadati</taxon>
        <taxon>Pseudomonadota</taxon>
        <taxon>Alphaproteobacteria</taxon>
        <taxon>Hyphomicrobiales</taxon>
        <taxon>Methylobacteriaceae</taxon>
        <taxon>Methylorubrum</taxon>
    </lineage>
</organism>
<evidence type="ECO:0000259" key="2">
    <source>
        <dbReference type="PROSITE" id="PS50056"/>
    </source>
</evidence>
<comment type="caution">
    <text evidence="3">The sequence shown here is derived from an EMBL/GenBank/DDBJ whole genome shotgun (WGS) entry which is preliminary data.</text>
</comment>
<dbReference type="Gene3D" id="3.90.190.10">
    <property type="entry name" value="Protein tyrosine phosphatase superfamily"/>
    <property type="match status" value="1"/>
</dbReference>
<dbReference type="RefSeq" id="WP_238307779.1">
    <property type="nucleotide sequence ID" value="NZ_BPRE01000003.1"/>
</dbReference>
<dbReference type="InterPro" id="IPR029021">
    <property type="entry name" value="Prot-tyrosine_phosphatase-like"/>
</dbReference>
<dbReference type="InterPro" id="IPR000387">
    <property type="entry name" value="Tyr_Pase_dom"/>
</dbReference>
<evidence type="ECO:0000313" key="3">
    <source>
        <dbReference type="EMBL" id="GJE74787.1"/>
    </source>
</evidence>